<dbReference type="Gene3D" id="1.20.5.1500">
    <property type="match status" value="1"/>
</dbReference>
<dbReference type="Proteomes" id="UP000726737">
    <property type="component" value="Unassembled WGS sequence"/>
</dbReference>
<organism evidence="6 7">
    <name type="scientific">Mortierella polycephala</name>
    <dbReference type="NCBI Taxonomy" id="41804"/>
    <lineage>
        <taxon>Eukaryota</taxon>
        <taxon>Fungi</taxon>
        <taxon>Fungi incertae sedis</taxon>
        <taxon>Mucoromycota</taxon>
        <taxon>Mortierellomycotina</taxon>
        <taxon>Mortierellomycetes</taxon>
        <taxon>Mortierellales</taxon>
        <taxon>Mortierellaceae</taxon>
        <taxon>Mortierella</taxon>
    </lineage>
</organism>
<name>A0A9P6TVY8_9FUNG</name>
<dbReference type="GO" id="GO:0005654">
    <property type="term" value="C:nucleoplasm"/>
    <property type="evidence" value="ECO:0007669"/>
    <property type="project" value="UniProtKB-ARBA"/>
</dbReference>
<accession>A0A9P6TVY8</accession>
<evidence type="ECO:0000313" key="6">
    <source>
        <dbReference type="EMBL" id="KAG0248891.1"/>
    </source>
</evidence>
<keyword evidence="3" id="KW-0805">Transcription regulation</keyword>
<evidence type="ECO:0000313" key="7">
    <source>
        <dbReference type="Proteomes" id="UP000726737"/>
    </source>
</evidence>
<evidence type="ECO:0000256" key="1">
    <source>
        <dbReference type="ARBA" id="ARBA00004123"/>
    </source>
</evidence>
<dbReference type="PANTHER" id="PTHR21964">
    <property type="entry name" value="BREAST CANCER METASTASIS-SUPPRESSOR 1"/>
    <property type="match status" value="1"/>
</dbReference>
<proteinExistence type="predicted"/>
<dbReference type="SMART" id="SM01401">
    <property type="entry name" value="Sds3"/>
    <property type="match status" value="1"/>
</dbReference>
<gene>
    <name evidence="6" type="ORF">BG011_009807</name>
</gene>
<evidence type="ECO:0000256" key="5">
    <source>
        <dbReference type="ARBA" id="ARBA00023242"/>
    </source>
</evidence>
<dbReference type="OrthoDB" id="20886at2759"/>
<evidence type="ECO:0000256" key="3">
    <source>
        <dbReference type="ARBA" id="ARBA00023015"/>
    </source>
</evidence>
<comment type="caution">
    <text evidence="6">The sequence shown here is derived from an EMBL/GenBank/DDBJ whole genome shotgun (WGS) entry which is preliminary data.</text>
</comment>
<sequence>MHKDALEALTSIEVEFASLRDKMYEERMMELDREVEMINDGSHPELSSLMQEIEQKRNQRLRIAEMGRKYLTDIARNKYVVAEYQAHCTFQSARRTTRSDMVRALGKKQQQMIMDLKLSSDTHKRKVTADKASLLRARKQRRMEVNELRVANERLGFPTSTKVTTVTTVELDSDFAAMGSIIFYNVTANVK</sequence>
<dbReference type="InterPro" id="IPR013907">
    <property type="entry name" value="Sds3"/>
</dbReference>
<keyword evidence="4" id="KW-0804">Transcription</keyword>
<reference evidence="6" key="1">
    <citation type="journal article" date="2020" name="Fungal Divers.">
        <title>Resolving the Mortierellaceae phylogeny through synthesis of multi-gene phylogenetics and phylogenomics.</title>
        <authorList>
            <person name="Vandepol N."/>
            <person name="Liber J."/>
            <person name="Desiro A."/>
            <person name="Na H."/>
            <person name="Kennedy M."/>
            <person name="Barry K."/>
            <person name="Grigoriev I.V."/>
            <person name="Miller A.N."/>
            <person name="O'Donnell K."/>
            <person name="Stajich J.E."/>
            <person name="Bonito G."/>
        </authorList>
    </citation>
    <scope>NUCLEOTIDE SEQUENCE</scope>
    <source>
        <strain evidence="6">KOD948</strain>
    </source>
</reference>
<comment type="subcellular location">
    <subcellularLocation>
        <location evidence="1">Nucleus</location>
    </subcellularLocation>
</comment>
<evidence type="ECO:0000256" key="4">
    <source>
        <dbReference type="ARBA" id="ARBA00023163"/>
    </source>
</evidence>
<keyword evidence="5" id="KW-0539">Nucleus</keyword>
<keyword evidence="7" id="KW-1185">Reference proteome</keyword>
<keyword evidence="2" id="KW-0678">Repressor</keyword>
<evidence type="ECO:0000256" key="2">
    <source>
        <dbReference type="ARBA" id="ARBA00022491"/>
    </source>
</evidence>
<protein>
    <submittedName>
        <fullName evidence="6">Uncharacterized protein</fullName>
    </submittedName>
</protein>
<dbReference type="EMBL" id="JAAAJA010000902">
    <property type="protein sequence ID" value="KAG0248891.1"/>
    <property type="molecule type" value="Genomic_DNA"/>
</dbReference>
<dbReference type="Pfam" id="PF08598">
    <property type="entry name" value="Sds3"/>
    <property type="match status" value="1"/>
</dbReference>
<dbReference type="GO" id="GO:0010468">
    <property type="term" value="P:regulation of gene expression"/>
    <property type="evidence" value="ECO:0007669"/>
    <property type="project" value="UniProtKB-ARBA"/>
</dbReference>
<dbReference type="AlphaFoldDB" id="A0A9P6TVY8"/>